<dbReference type="Gene3D" id="3.30.160.20">
    <property type="match status" value="1"/>
</dbReference>
<dbReference type="Pfam" id="PF03719">
    <property type="entry name" value="Ribosomal_S5_C"/>
    <property type="match status" value="1"/>
</dbReference>
<dbReference type="GO" id="GO:0003735">
    <property type="term" value="F:structural constituent of ribosome"/>
    <property type="evidence" value="ECO:0007669"/>
    <property type="project" value="UniProtKB-UniRule"/>
</dbReference>
<comment type="domain">
    <text evidence="7">The N-terminal domain interacts with the head of the 30S subunit; the C-terminal domain interacts with the body and contacts protein S4. The interaction surface between S4 and S5 is involved in control of translational fidelity.</text>
</comment>
<comment type="caution">
    <text evidence="11">The sequence shown here is derived from an EMBL/GenBank/DDBJ whole genome shotgun (WGS) entry which is preliminary data.</text>
</comment>
<dbReference type="InterPro" id="IPR018192">
    <property type="entry name" value="Ribosomal_uS5_N_CS"/>
</dbReference>
<keyword evidence="2 7" id="KW-0699">rRNA-binding</keyword>
<evidence type="ECO:0000256" key="5">
    <source>
        <dbReference type="ARBA" id="ARBA00023274"/>
    </source>
</evidence>
<evidence type="ECO:0000256" key="7">
    <source>
        <dbReference type="HAMAP-Rule" id="MF_01307"/>
    </source>
</evidence>
<dbReference type="FunFam" id="3.30.230.10:FF:000002">
    <property type="entry name" value="30S ribosomal protein S5"/>
    <property type="match status" value="1"/>
</dbReference>
<dbReference type="InterPro" id="IPR013810">
    <property type="entry name" value="Ribosomal_uS5_N"/>
</dbReference>
<evidence type="ECO:0000256" key="2">
    <source>
        <dbReference type="ARBA" id="ARBA00022730"/>
    </source>
</evidence>
<comment type="similarity">
    <text evidence="1 7 8">Belongs to the universal ribosomal protein uS5 family.</text>
</comment>
<dbReference type="Pfam" id="PF00333">
    <property type="entry name" value="Ribosomal_S5"/>
    <property type="match status" value="1"/>
</dbReference>
<evidence type="ECO:0000256" key="4">
    <source>
        <dbReference type="ARBA" id="ARBA00022980"/>
    </source>
</evidence>
<evidence type="ECO:0000259" key="10">
    <source>
        <dbReference type="PROSITE" id="PS50881"/>
    </source>
</evidence>
<dbReference type="PROSITE" id="PS00585">
    <property type="entry name" value="RIBOSOMAL_S5"/>
    <property type="match status" value="1"/>
</dbReference>
<proteinExistence type="inferred from homology"/>
<reference evidence="11 12" key="1">
    <citation type="journal article" date="2016" name="Nat. Commun.">
        <title>Thousands of microbial genomes shed light on interconnected biogeochemical processes in an aquifer system.</title>
        <authorList>
            <person name="Anantharaman K."/>
            <person name="Brown C.T."/>
            <person name="Hug L.A."/>
            <person name="Sharon I."/>
            <person name="Castelle C.J."/>
            <person name="Probst A.J."/>
            <person name="Thomas B.C."/>
            <person name="Singh A."/>
            <person name="Wilkins M.J."/>
            <person name="Karaoz U."/>
            <person name="Brodie E.L."/>
            <person name="Williams K.H."/>
            <person name="Hubbard S.S."/>
            <person name="Banfield J.F."/>
        </authorList>
    </citation>
    <scope>NUCLEOTIDE SEQUENCE [LARGE SCALE GENOMIC DNA]</scope>
</reference>
<dbReference type="HAMAP" id="MF_01307_B">
    <property type="entry name" value="Ribosomal_uS5_B"/>
    <property type="match status" value="1"/>
</dbReference>
<dbReference type="GO" id="GO:0006412">
    <property type="term" value="P:translation"/>
    <property type="evidence" value="ECO:0007669"/>
    <property type="project" value="UniProtKB-UniRule"/>
</dbReference>
<dbReference type="GO" id="GO:0005737">
    <property type="term" value="C:cytoplasm"/>
    <property type="evidence" value="ECO:0007669"/>
    <property type="project" value="UniProtKB-ARBA"/>
</dbReference>
<dbReference type="SUPFAM" id="SSF54211">
    <property type="entry name" value="Ribosomal protein S5 domain 2-like"/>
    <property type="match status" value="1"/>
</dbReference>
<dbReference type="InterPro" id="IPR005712">
    <property type="entry name" value="Ribosomal_uS5_bac-type"/>
</dbReference>
<dbReference type="PANTHER" id="PTHR48277">
    <property type="entry name" value="MITOCHONDRIAL RIBOSOMAL PROTEIN S5"/>
    <property type="match status" value="1"/>
</dbReference>
<sequence length="174" mass="18870">MTGKNQRKSKDSGQERGPRREEKEYDQQIIDIARVTRVMAGGKRMRFRACVVVGNRQGKIGTAMAKGADVTLAVNKAVTKAKNNIMTVPIVNETIPHRVDIKYGAAKILIKPAPKGTGIIAGGAVRVILDLAGVSNAVAKILGTNNKINNVKATFEALRRLKRAEGKKQENIKT</sequence>
<accession>A0A1G1Y3P9</accession>
<dbReference type="InterPro" id="IPR005324">
    <property type="entry name" value="Ribosomal_uS5_C"/>
</dbReference>
<keyword evidence="3 7" id="KW-0694">RNA-binding</keyword>
<name>A0A1G1Y3P9_9BACT</name>
<evidence type="ECO:0000256" key="3">
    <source>
        <dbReference type="ARBA" id="ARBA00022884"/>
    </source>
</evidence>
<dbReference type="PANTHER" id="PTHR48277:SF1">
    <property type="entry name" value="MITOCHONDRIAL RIBOSOMAL PROTEIN S5"/>
    <property type="match status" value="1"/>
</dbReference>
<dbReference type="NCBIfam" id="TIGR01021">
    <property type="entry name" value="rpsE_bact"/>
    <property type="match status" value="1"/>
</dbReference>
<evidence type="ECO:0000256" key="6">
    <source>
        <dbReference type="ARBA" id="ARBA00035255"/>
    </source>
</evidence>
<dbReference type="InterPro" id="IPR014721">
    <property type="entry name" value="Ribsml_uS5_D2-typ_fold_subgr"/>
</dbReference>
<dbReference type="InterPro" id="IPR020568">
    <property type="entry name" value="Ribosomal_Su5_D2-typ_SF"/>
</dbReference>
<evidence type="ECO:0000256" key="1">
    <source>
        <dbReference type="ARBA" id="ARBA00008945"/>
    </source>
</evidence>
<dbReference type="InterPro" id="IPR000851">
    <property type="entry name" value="Ribosomal_uS5"/>
</dbReference>
<protein>
    <recommendedName>
        <fullName evidence="6 7">Small ribosomal subunit protein uS5</fullName>
    </recommendedName>
</protein>
<dbReference type="EMBL" id="MHIF01000051">
    <property type="protein sequence ID" value="OGY46959.1"/>
    <property type="molecule type" value="Genomic_DNA"/>
</dbReference>
<feature type="region of interest" description="Disordered" evidence="9">
    <location>
        <begin position="1"/>
        <end position="25"/>
    </location>
</feature>
<dbReference type="PROSITE" id="PS50881">
    <property type="entry name" value="S5_DSRBD"/>
    <property type="match status" value="1"/>
</dbReference>
<evidence type="ECO:0000256" key="9">
    <source>
        <dbReference type="SAM" id="MobiDB-lite"/>
    </source>
</evidence>
<dbReference type="Gene3D" id="3.30.230.10">
    <property type="match status" value="1"/>
</dbReference>
<comment type="subunit">
    <text evidence="7">Part of the 30S ribosomal subunit. Contacts proteins S4 and S8.</text>
</comment>
<gene>
    <name evidence="7" type="primary">rpsE</name>
    <name evidence="11" type="ORF">A2663_01300</name>
</gene>
<dbReference type="GO" id="GO:0015935">
    <property type="term" value="C:small ribosomal subunit"/>
    <property type="evidence" value="ECO:0007669"/>
    <property type="project" value="InterPro"/>
</dbReference>
<keyword evidence="5 7" id="KW-0687">Ribonucleoprotein</keyword>
<dbReference type="Proteomes" id="UP000178432">
    <property type="component" value="Unassembled WGS sequence"/>
</dbReference>
<keyword evidence="4 7" id="KW-0689">Ribosomal protein</keyword>
<organism evidence="11 12">
    <name type="scientific">Candidatus Buchananbacteria bacterium RIFCSPHIGHO2_01_FULL_46_12</name>
    <dbReference type="NCBI Taxonomy" id="1797536"/>
    <lineage>
        <taxon>Bacteria</taxon>
        <taxon>Candidatus Buchananiibacteriota</taxon>
    </lineage>
</organism>
<evidence type="ECO:0000313" key="12">
    <source>
        <dbReference type="Proteomes" id="UP000178432"/>
    </source>
</evidence>
<comment type="function">
    <text evidence="7">Located at the back of the 30S subunit body where it stabilizes the conformation of the head with respect to the body.</text>
</comment>
<dbReference type="SUPFAM" id="SSF54768">
    <property type="entry name" value="dsRNA-binding domain-like"/>
    <property type="match status" value="1"/>
</dbReference>
<comment type="function">
    <text evidence="7">With S4 and S12 plays an important role in translational accuracy.</text>
</comment>
<dbReference type="GO" id="GO:0019843">
    <property type="term" value="F:rRNA binding"/>
    <property type="evidence" value="ECO:0007669"/>
    <property type="project" value="UniProtKB-UniRule"/>
</dbReference>
<feature type="domain" description="S5 DRBM" evidence="10">
    <location>
        <begin position="25"/>
        <end position="88"/>
    </location>
</feature>
<dbReference type="AlphaFoldDB" id="A0A1G1Y3P9"/>
<evidence type="ECO:0000313" key="11">
    <source>
        <dbReference type="EMBL" id="OGY46959.1"/>
    </source>
</evidence>
<feature type="compositionally biased region" description="Basic and acidic residues" evidence="9">
    <location>
        <begin position="8"/>
        <end position="25"/>
    </location>
</feature>
<evidence type="ECO:0000256" key="8">
    <source>
        <dbReference type="RuleBase" id="RU003823"/>
    </source>
</evidence>